<feature type="region of interest" description="Disordered" evidence="1">
    <location>
        <begin position="47"/>
        <end position="134"/>
    </location>
</feature>
<feature type="compositionally biased region" description="Basic residues" evidence="1">
    <location>
        <begin position="117"/>
        <end position="133"/>
    </location>
</feature>
<evidence type="ECO:0000313" key="2">
    <source>
        <dbReference type="EMBL" id="EFQ28259.1"/>
    </source>
</evidence>
<reference evidence="3" key="1">
    <citation type="journal article" date="2012" name="Nat. Genet.">
        <title>Lifestyle transitions in plant pathogenic Colletotrichum fungi deciphered by genome and transcriptome analyses.</title>
        <authorList>
            <person name="O'Connell R.J."/>
            <person name="Thon M.R."/>
            <person name="Hacquard S."/>
            <person name="Amyotte S.G."/>
            <person name="Kleemann J."/>
            <person name="Torres M.F."/>
            <person name="Damm U."/>
            <person name="Buiate E.A."/>
            <person name="Epstein L."/>
            <person name="Alkan N."/>
            <person name="Altmueller J."/>
            <person name="Alvarado-Balderrama L."/>
            <person name="Bauser C.A."/>
            <person name="Becker C."/>
            <person name="Birren B.W."/>
            <person name="Chen Z."/>
            <person name="Choi J."/>
            <person name="Crouch J.A."/>
            <person name="Duvick J.P."/>
            <person name="Farman M.A."/>
            <person name="Gan P."/>
            <person name="Heiman D."/>
            <person name="Henrissat B."/>
            <person name="Howard R.J."/>
            <person name="Kabbage M."/>
            <person name="Koch C."/>
            <person name="Kracher B."/>
            <person name="Kubo Y."/>
            <person name="Law A.D."/>
            <person name="Lebrun M.-H."/>
            <person name="Lee Y.-H."/>
            <person name="Miyara I."/>
            <person name="Moore N."/>
            <person name="Neumann U."/>
            <person name="Nordstroem K."/>
            <person name="Panaccione D.G."/>
            <person name="Panstruga R."/>
            <person name="Place M."/>
            <person name="Proctor R.H."/>
            <person name="Prusky D."/>
            <person name="Rech G."/>
            <person name="Reinhardt R."/>
            <person name="Rollins J.A."/>
            <person name="Rounsley S."/>
            <person name="Schardl C.L."/>
            <person name="Schwartz D.C."/>
            <person name="Shenoy N."/>
            <person name="Shirasu K."/>
            <person name="Sikhakolli U.R."/>
            <person name="Stueber K."/>
            <person name="Sukno S.A."/>
            <person name="Sweigard J.A."/>
            <person name="Takano Y."/>
            <person name="Takahara H."/>
            <person name="Trail F."/>
            <person name="van der Does H.C."/>
            <person name="Voll L.M."/>
            <person name="Will I."/>
            <person name="Young S."/>
            <person name="Zeng Q."/>
            <person name="Zhang J."/>
            <person name="Zhou S."/>
            <person name="Dickman M.B."/>
            <person name="Schulze-Lefert P."/>
            <person name="Ver Loren van Themaat E."/>
            <person name="Ma L.-J."/>
            <person name="Vaillancourt L.J."/>
        </authorList>
    </citation>
    <scope>NUCLEOTIDE SEQUENCE [LARGE SCALE GENOMIC DNA]</scope>
    <source>
        <strain evidence="3">M1.001 / M2 / FGSC 10212</strain>
    </source>
</reference>
<keyword evidence="3" id="KW-1185">Reference proteome</keyword>
<evidence type="ECO:0000256" key="1">
    <source>
        <dbReference type="SAM" id="MobiDB-lite"/>
    </source>
</evidence>
<dbReference type="HOGENOM" id="CLU_1825142_0_0_1"/>
<evidence type="ECO:0000313" key="3">
    <source>
        <dbReference type="Proteomes" id="UP000008782"/>
    </source>
</evidence>
<dbReference type="VEuPathDB" id="FungiDB:GLRG_03403"/>
<feature type="compositionally biased region" description="Polar residues" evidence="1">
    <location>
        <begin position="76"/>
        <end position="95"/>
    </location>
</feature>
<protein>
    <submittedName>
        <fullName evidence="2">Uncharacterized protein</fullName>
    </submittedName>
</protein>
<accession>E3QC24</accession>
<dbReference type="GeneID" id="24408768"/>
<dbReference type="Proteomes" id="UP000008782">
    <property type="component" value="Unassembled WGS sequence"/>
</dbReference>
<name>E3QC24_COLGM</name>
<gene>
    <name evidence="2" type="ORF">GLRG_03403</name>
</gene>
<sequence length="141" mass="15908">MSTHDPPKRLLTLQEGNLWHLGNTGRHLSRTAQPFLTCLFGHDASGTACGQQPVPPCSCRQDHGHVTRRKPAWSRVTWTNGTPPSRESPQRTSPLSDDDALGEHASLGRTREQRKQGPYRKRRKNNNKIKRSQGVKFCAYN</sequence>
<dbReference type="EMBL" id="GG697340">
    <property type="protein sequence ID" value="EFQ28259.1"/>
    <property type="molecule type" value="Genomic_DNA"/>
</dbReference>
<dbReference type="RefSeq" id="XP_008092279.1">
    <property type="nucleotide sequence ID" value="XM_008094088.1"/>
</dbReference>
<organism evidence="3">
    <name type="scientific">Colletotrichum graminicola (strain M1.001 / M2 / FGSC 10212)</name>
    <name type="common">Maize anthracnose fungus</name>
    <name type="synonym">Glomerella graminicola</name>
    <dbReference type="NCBI Taxonomy" id="645133"/>
    <lineage>
        <taxon>Eukaryota</taxon>
        <taxon>Fungi</taxon>
        <taxon>Dikarya</taxon>
        <taxon>Ascomycota</taxon>
        <taxon>Pezizomycotina</taxon>
        <taxon>Sordariomycetes</taxon>
        <taxon>Hypocreomycetidae</taxon>
        <taxon>Glomerellales</taxon>
        <taxon>Glomerellaceae</taxon>
        <taxon>Colletotrichum</taxon>
        <taxon>Colletotrichum graminicola species complex</taxon>
    </lineage>
</organism>
<proteinExistence type="predicted"/>
<dbReference type="AlphaFoldDB" id="E3QC24"/>